<proteinExistence type="predicted"/>
<dbReference type="OrthoDB" id="5464689at2"/>
<feature type="domain" description="HTH araC/xylS-type" evidence="4">
    <location>
        <begin position="1"/>
        <end position="69"/>
    </location>
</feature>
<evidence type="ECO:0000313" key="5">
    <source>
        <dbReference type="EMBL" id="ANZ40367.1"/>
    </source>
</evidence>
<dbReference type="RefSeq" id="WP_065918706.1">
    <property type="nucleotide sequence ID" value="NZ_CP016793.1"/>
</dbReference>
<dbReference type="InterPro" id="IPR018062">
    <property type="entry name" value="HTH_AraC-typ_CS"/>
</dbReference>
<dbReference type="InterPro" id="IPR009057">
    <property type="entry name" value="Homeodomain-like_sf"/>
</dbReference>
<keyword evidence="6" id="KW-1185">Reference proteome</keyword>
<evidence type="ECO:0000256" key="3">
    <source>
        <dbReference type="ARBA" id="ARBA00023163"/>
    </source>
</evidence>
<dbReference type="InterPro" id="IPR018060">
    <property type="entry name" value="HTH_AraC"/>
</dbReference>
<dbReference type="PANTHER" id="PTHR46796:SF12">
    <property type="entry name" value="HTH-TYPE DNA-BINDING TRANSCRIPTIONAL ACTIVATOR EUTR"/>
    <property type="match status" value="1"/>
</dbReference>
<keyword evidence="3" id="KW-0804">Transcription</keyword>
<gene>
    <name evidence="5" type="ORF">BBK82_34440</name>
</gene>
<evidence type="ECO:0000313" key="6">
    <source>
        <dbReference type="Proteomes" id="UP000093053"/>
    </source>
</evidence>
<sequence length="71" mass="8033">MQLAFRRHLDLTPMAYLRQVRLGRAHEDLLAGGGPVTSVAHRWGYAHAGRFAVDYRRAYGVPPSETLRKNT</sequence>
<dbReference type="Proteomes" id="UP000093053">
    <property type="component" value="Chromosome"/>
</dbReference>
<dbReference type="Gene3D" id="1.10.10.60">
    <property type="entry name" value="Homeodomain-like"/>
    <property type="match status" value="1"/>
</dbReference>
<dbReference type="PROSITE" id="PS00041">
    <property type="entry name" value="HTH_ARAC_FAMILY_1"/>
    <property type="match status" value="1"/>
</dbReference>
<dbReference type="PANTHER" id="PTHR46796">
    <property type="entry name" value="HTH-TYPE TRANSCRIPTIONAL ACTIVATOR RHAS-RELATED"/>
    <property type="match status" value="1"/>
</dbReference>
<dbReference type="STRING" id="1586287.BBK82_34440"/>
<evidence type="ECO:0000256" key="2">
    <source>
        <dbReference type="ARBA" id="ARBA00023125"/>
    </source>
</evidence>
<evidence type="ECO:0000259" key="4">
    <source>
        <dbReference type="PROSITE" id="PS01124"/>
    </source>
</evidence>
<accession>A0A1B2HRK8</accession>
<reference evidence="5 6" key="1">
    <citation type="submission" date="2016-07" db="EMBL/GenBank/DDBJ databases">
        <title>Complete genome sequence of the Lentzea guizhouensis DHS C013.</title>
        <authorList>
            <person name="Cao C."/>
        </authorList>
    </citation>
    <scope>NUCLEOTIDE SEQUENCE [LARGE SCALE GENOMIC DNA]</scope>
    <source>
        <strain evidence="5 6">DHS C013</strain>
    </source>
</reference>
<dbReference type="SMART" id="SM00342">
    <property type="entry name" value="HTH_ARAC"/>
    <property type="match status" value="1"/>
</dbReference>
<dbReference type="SUPFAM" id="SSF46689">
    <property type="entry name" value="Homeodomain-like"/>
    <property type="match status" value="1"/>
</dbReference>
<dbReference type="GO" id="GO:0003700">
    <property type="term" value="F:DNA-binding transcription factor activity"/>
    <property type="evidence" value="ECO:0007669"/>
    <property type="project" value="InterPro"/>
</dbReference>
<evidence type="ECO:0000256" key="1">
    <source>
        <dbReference type="ARBA" id="ARBA00023015"/>
    </source>
</evidence>
<dbReference type="GO" id="GO:0043565">
    <property type="term" value="F:sequence-specific DNA binding"/>
    <property type="evidence" value="ECO:0007669"/>
    <property type="project" value="InterPro"/>
</dbReference>
<keyword evidence="2" id="KW-0238">DNA-binding</keyword>
<name>A0A1B2HRK8_9PSEU</name>
<protein>
    <recommendedName>
        <fullName evidence="4">HTH araC/xylS-type domain-containing protein</fullName>
    </recommendedName>
</protein>
<keyword evidence="1" id="KW-0805">Transcription regulation</keyword>
<dbReference type="PROSITE" id="PS01124">
    <property type="entry name" value="HTH_ARAC_FAMILY_2"/>
    <property type="match status" value="1"/>
</dbReference>
<dbReference type="Pfam" id="PF12833">
    <property type="entry name" value="HTH_18"/>
    <property type="match status" value="1"/>
</dbReference>
<dbReference type="EMBL" id="CP016793">
    <property type="protein sequence ID" value="ANZ40367.1"/>
    <property type="molecule type" value="Genomic_DNA"/>
</dbReference>
<dbReference type="InterPro" id="IPR050204">
    <property type="entry name" value="AraC_XylS_family_regulators"/>
</dbReference>
<organism evidence="5 6">
    <name type="scientific">Lentzea guizhouensis</name>
    <dbReference type="NCBI Taxonomy" id="1586287"/>
    <lineage>
        <taxon>Bacteria</taxon>
        <taxon>Bacillati</taxon>
        <taxon>Actinomycetota</taxon>
        <taxon>Actinomycetes</taxon>
        <taxon>Pseudonocardiales</taxon>
        <taxon>Pseudonocardiaceae</taxon>
        <taxon>Lentzea</taxon>
    </lineage>
</organism>
<dbReference type="AlphaFoldDB" id="A0A1B2HRK8"/>
<dbReference type="KEGG" id="led:BBK82_34440"/>